<dbReference type="RefSeq" id="WP_153278636.1">
    <property type="nucleotide sequence ID" value="NZ_CP034550.1"/>
</dbReference>
<keyword evidence="2" id="KW-1185">Reference proteome</keyword>
<accession>A0A5Q0H729</accession>
<organism evidence="1 2">
    <name type="scientific">Saccharothrix syringae</name>
    <name type="common">Nocardiopsis syringae</name>
    <dbReference type="NCBI Taxonomy" id="103733"/>
    <lineage>
        <taxon>Bacteria</taxon>
        <taxon>Bacillati</taxon>
        <taxon>Actinomycetota</taxon>
        <taxon>Actinomycetes</taxon>
        <taxon>Pseudonocardiales</taxon>
        <taxon>Pseudonocardiaceae</taxon>
        <taxon>Saccharothrix</taxon>
    </lineage>
</organism>
<gene>
    <name evidence="1" type="ORF">EKG83_33745</name>
</gene>
<name>A0A5Q0H729_SACSY</name>
<dbReference type="KEGG" id="ssyi:EKG83_33745"/>
<dbReference type="EMBL" id="CP034550">
    <property type="protein sequence ID" value="QFZ21705.1"/>
    <property type="molecule type" value="Genomic_DNA"/>
</dbReference>
<sequence>MRAFVVCDELGRISSIAVPAENFVEGEVEVVEGECERARGARVVQVEIDRAEPQDLRRIQQELRFDDRTGRLVAKDERRPLEGA</sequence>
<dbReference type="Proteomes" id="UP000325787">
    <property type="component" value="Chromosome"/>
</dbReference>
<evidence type="ECO:0000313" key="1">
    <source>
        <dbReference type="EMBL" id="QFZ21705.1"/>
    </source>
</evidence>
<proteinExistence type="predicted"/>
<evidence type="ECO:0000313" key="2">
    <source>
        <dbReference type="Proteomes" id="UP000325787"/>
    </source>
</evidence>
<dbReference type="AlphaFoldDB" id="A0A5Q0H729"/>
<reference evidence="2" key="1">
    <citation type="journal article" date="2021" name="Curr. Microbiol.">
        <title>Complete genome of nocamycin-producing strain Saccharothrix syringae NRRL B-16468 reveals the biosynthetic potential for secondary metabolites.</title>
        <authorList>
            <person name="Mo X."/>
            <person name="Yang S."/>
        </authorList>
    </citation>
    <scope>NUCLEOTIDE SEQUENCE [LARGE SCALE GENOMIC DNA]</scope>
    <source>
        <strain evidence="2">ATCC 51364 / DSM 43886 / JCM 6844 / KCTC 9398 / NBRC 14523 / NRRL B-16468 / INA 2240</strain>
    </source>
</reference>
<protein>
    <submittedName>
        <fullName evidence="1">Uncharacterized protein</fullName>
    </submittedName>
</protein>